<dbReference type="STRING" id="574566.I0Z313"/>
<dbReference type="GO" id="GO:0047890">
    <property type="term" value="F:flavanone 4-reductase activity"/>
    <property type="evidence" value="ECO:0007669"/>
    <property type="project" value="UniProtKB-EC"/>
</dbReference>
<evidence type="ECO:0000256" key="1">
    <source>
        <dbReference type="ARBA" id="ARBA00023002"/>
    </source>
</evidence>
<dbReference type="PANTHER" id="PTHR10366">
    <property type="entry name" value="NAD DEPENDENT EPIMERASE/DEHYDRATASE"/>
    <property type="match status" value="1"/>
</dbReference>
<evidence type="ECO:0000259" key="9">
    <source>
        <dbReference type="Pfam" id="PF01370"/>
    </source>
</evidence>
<dbReference type="SUPFAM" id="SSF51735">
    <property type="entry name" value="NAD(P)-binding Rossmann-fold domains"/>
    <property type="match status" value="1"/>
</dbReference>
<evidence type="ECO:0000256" key="8">
    <source>
        <dbReference type="ARBA" id="ARBA00049132"/>
    </source>
</evidence>
<organism evidence="10 11">
    <name type="scientific">Coccomyxa subellipsoidea (strain C-169)</name>
    <name type="common">Green microalga</name>
    <dbReference type="NCBI Taxonomy" id="574566"/>
    <lineage>
        <taxon>Eukaryota</taxon>
        <taxon>Viridiplantae</taxon>
        <taxon>Chlorophyta</taxon>
        <taxon>core chlorophytes</taxon>
        <taxon>Trebouxiophyceae</taxon>
        <taxon>Trebouxiophyceae incertae sedis</taxon>
        <taxon>Coccomyxaceae</taxon>
        <taxon>Coccomyxa</taxon>
        <taxon>Coccomyxa subellipsoidea</taxon>
    </lineage>
</organism>
<keyword evidence="2" id="KW-0284">Flavonoid biosynthesis</keyword>
<dbReference type="PANTHER" id="PTHR10366:SF564">
    <property type="entry name" value="STEROL-4-ALPHA-CARBOXYLATE 3-DEHYDROGENASE, DECARBOXYLATING"/>
    <property type="match status" value="1"/>
</dbReference>
<dbReference type="OrthoDB" id="2735536at2759"/>
<dbReference type="GO" id="GO:0045552">
    <property type="term" value="F:dihydroflavanol 4-reductase activity"/>
    <property type="evidence" value="ECO:0007669"/>
    <property type="project" value="UniProtKB-EC"/>
</dbReference>
<evidence type="ECO:0000313" key="10">
    <source>
        <dbReference type="EMBL" id="EIE25032.1"/>
    </source>
</evidence>
<dbReference type="GO" id="GO:0009813">
    <property type="term" value="P:flavonoid biosynthetic process"/>
    <property type="evidence" value="ECO:0007669"/>
    <property type="project" value="UniProtKB-KW"/>
</dbReference>
<dbReference type="Gene3D" id="3.40.50.720">
    <property type="entry name" value="NAD(P)-binding Rossmann-like Domain"/>
    <property type="match status" value="1"/>
</dbReference>
<dbReference type="AlphaFoldDB" id="I0Z313"/>
<feature type="domain" description="NAD-dependent epimerase/dehydratase" evidence="9">
    <location>
        <begin position="5"/>
        <end position="240"/>
    </location>
</feature>
<dbReference type="InterPro" id="IPR036291">
    <property type="entry name" value="NAD(P)-bd_dom_sf"/>
</dbReference>
<sequence>MALTVTVTGATGFIATELVKQLLEKGYDVRGTVRSLKKEEKVAHLKALDAALPGNLTLHEADLLEEGSFDEVVKGADYVFHTASPFFMGDSPDAQKDLVDPAVKGTTTVLRSVAKSKGSVKRVVLTSSVAAIMKMKKGPLKGKVFTDQDWNDENTVSDGPYMYSKTEAEKAARALAEKEGFEIATIHPAFVMGPVIAARADATSIVTMKGFIEHGEYSFFPWHCDVRDIARAHILAAEVPLATGRYIVAQPPVPTSYLSKVLSERFPQFKFPAGKEDDSSETSYDTSKVEKELGLRMHPLKETYVDMATTLIQRGIAKPVAKLLPRPAGSVGLECPTKELG</sequence>
<comment type="catalytic activity">
    <reaction evidence="7">
        <text>(2S)-flavan-4-ol + NADP(+) = (2S)-flavanone + NADPH + H(+)</text>
        <dbReference type="Rhea" id="RHEA:11228"/>
        <dbReference type="ChEBI" id="CHEBI:15378"/>
        <dbReference type="ChEBI" id="CHEBI:15605"/>
        <dbReference type="ChEBI" id="CHEBI:15606"/>
        <dbReference type="ChEBI" id="CHEBI:57783"/>
        <dbReference type="ChEBI" id="CHEBI:58349"/>
        <dbReference type="EC" id="1.1.1.234"/>
    </reaction>
</comment>
<keyword evidence="11" id="KW-1185">Reference proteome</keyword>
<dbReference type="InterPro" id="IPR001509">
    <property type="entry name" value="Epimerase_deHydtase"/>
</dbReference>
<name>I0Z313_COCSC</name>
<comment type="catalytic activity">
    <reaction evidence="8">
        <text>a (2R,3S,4S)-leucoanthocyanidin + NADP(+) = a (2R,3R)-dihydroflavonol + NADPH + H(+)</text>
        <dbReference type="Rhea" id="RHEA:54444"/>
        <dbReference type="ChEBI" id="CHEBI:15378"/>
        <dbReference type="ChEBI" id="CHEBI:57783"/>
        <dbReference type="ChEBI" id="CHEBI:58349"/>
        <dbReference type="ChEBI" id="CHEBI:138176"/>
        <dbReference type="ChEBI" id="CHEBI:138188"/>
        <dbReference type="EC" id="1.1.1.219"/>
    </reaction>
</comment>
<evidence type="ECO:0000313" key="11">
    <source>
        <dbReference type="Proteomes" id="UP000007264"/>
    </source>
</evidence>
<evidence type="ECO:0000256" key="7">
    <source>
        <dbReference type="ARBA" id="ARBA00048870"/>
    </source>
</evidence>
<dbReference type="Proteomes" id="UP000007264">
    <property type="component" value="Unassembled WGS sequence"/>
</dbReference>
<keyword evidence="1" id="KW-0560">Oxidoreductase</keyword>
<protein>
    <recommendedName>
        <fullName evidence="6">Flavanone 4-reductase</fullName>
        <ecNumber evidence="5">1.1.1.219</ecNumber>
        <ecNumber evidence="4">1.1.1.234</ecNumber>
    </recommendedName>
</protein>
<gene>
    <name evidence="10" type="ORF">COCSUDRAFT_61281</name>
</gene>
<dbReference type="FunFam" id="3.40.50.720:FF:000085">
    <property type="entry name" value="Dihydroflavonol reductase"/>
    <property type="match status" value="1"/>
</dbReference>
<comment type="similarity">
    <text evidence="3">Belongs to the NAD(P)-dependent epimerase/dehydratase family. Dihydroflavonol-4-reductase subfamily.</text>
</comment>
<evidence type="ECO:0000256" key="4">
    <source>
        <dbReference type="ARBA" id="ARBA00039055"/>
    </source>
</evidence>
<evidence type="ECO:0000256" key="6">
    <source>
        <dbReference type="ARBA" id="ARBA00042087"/>
    </source>
</evidence>
<reference evidence="10 11" key="1">
    <citation type="journal article" date="2012" name="Genome Biol.">
        <title>The genome of the polar eukaryotic microalga coccomyxa subellipsoidea reveals traits of cold adaptation.</title>
        <authorList>
            <person name="Blanc G."/>
            <person name="Agarkova I."/>
            <person name="Grimwood J."/>
            <person name="Kuo A."/>
            <person name="Brueggeman A."/>
            <person name="Dunigan D."/>
            <person name="Gurnon J."/>
            <person name="Ladunga I."/>
            <person name="Lindquist E."/>
            <person name="Lucas S."/>
            <person name="Pangilinan J."/>
            <person name="Proschold T."/>
            <person name="Salamov A."/>
            <person name="Schmutz J."/>
            <person name="Weeks D."/>
            <person name="Yamada T."/>
            <person name="Claverie J.M."/>
            <person name="Grigoriev I."/>
            <person name="Van Etten J."/>
            <person name="Lomsadze A."/>
            <person name="Borodovsky M."/>
        </authorList>
    </citation>
    <scope>NUCLEOTIDE SEQUENCE [LARGE SCALE GENOMIC DNA]</scope>
    <source>
        <strain evidence="10 11">C-169</strain>
    </source>
</reference>
<proteinExistence type="inferred from homology"/>
<dbReference type="RefSeq" id="XP_005649576.1">
    <property type="nucleotide sequence ID" value="XM_005649519.1"/>
</dbReference>
<dbReference type="EC" id="1.1.1.219" evidence="5"/>
<dbReference type="eggNOG" id="KOG1502">
    <property type="taxonomic scope" value="Eukaryota"/>
</dbReference>
<dbReference type="InterPro" id="IPR050425">
    <property type="entry name" value="NAD(P)_dehydrat-like"/>
</dbReference>
<dbReference type="Pfam" id="PF01370">
    <property type="entry name" value="Epimerase"/>
    <property type="match status" value="1"/>
</dbReference>
<evidence type="ECO:0000256" key="5">
    <source>
        <dbReference type="ARBA" id="ARBA00039057"/>
    </source>
</evidence>
<dbReference type="EC" id="1.1.1.234" evidence="4"/>
<evidence type="ECO:0000256" key="2">
    <source>
        <dbReference type="ARBA" id="ARBA00023241"/>
    </source>
</evidence>
<comment type="caution">
    <text evidence="10">The sequence shown here is derived from an EMBL/GenBank/DDBJ whole genome shotgun (WGS) entry which is preliminary data.</text>
</comment>
<dbReference type="KEGG" id="csl:COCSUDRAFT_61281"/>
<evidence type="ECO:0000256" key="3">
    <source>
        <dbReference type="ARBA" id="ARBA00023445"/>
    </source>
</evidence>
<dbReference type="GeneID" id="17043035"/>
<dbReference type="EMBL" id="AGSI01000004">
    <property type="protein sequence ID" value="EIE25032.1"/>
    <property type="molecule type" value="Genomic_DNA"/>
</dbReference>
<accession>I0Z313</accession>